<accession>A0ABU6UG28</accession>
<dbReference type="InterPro" id="IPR011993">
    <property type="entry name" value="PH-like_dom_sf"/>
</dbReference>
<dbReference type="SUPFAM" id="SSF50729">
    <property type="entry name" value="PH domain-like"/>
    <property type="match status" value="1"/>
</dbReference>
<name>A0ABU6UG28_9FABA</name>
<evidence type="ECO:0000259" key="1">
    <source>
        <dbReference type="Pfam" id="PF16457"/>
    </source>
</evidence>
<dbReference type="EMBL" id="JASCZI010121030">
    <property type="protein sequence ID" value="MED6159053.1"/>
    <property type="molecule type" value="Genomic_DNA"/>
</dbReference>
<gene>
    <name evidence="2" type="ORF">PIB30_038748</name>
</gene>
<organism evidence="2 3">
    <name type="scientific">Stylosanthes scabra</name>
    <dbReference type="NCBI Taxonomy" id="79078"/>
    <lineage>
        <taxon>Eukaryota</taxon>
        <taxon>Viridiplantae</taxon>
        <taxon>Streptophyta</taxon>
        <taxon>Embryophyta</taxon>
        <taxon>Tracheophyta</taxon>
        <taxon>Spermatophyta</taxon>
        <taxon>Magnoliopsida</taxon>
        <taxon>eudicotyledons</taxon>
        <taxon>Gunneridae</taxon>
        <taxon>Pentapetalae</taxon>
        <taxon>rosids</taxon>
        <taxon>fabids</taxon>
        <taxon>Fabales</taxon>
        <taxon>Fabaceae</taxon>
        <taxon>Papilionoideae</taxon>
        <taxon>50 kb inversion clade</taxon>
        <taxon>dalbergioids sensu lato</taxon>
        <taxon>Dalbergieae</taxon>
        <taxon>Pterocarpus clade</taxon>
        <taxon>Stylosanthes</taxon>
    </lineage>
</organism>
<evidence type="ECO:0000313" key="2">
    <source>
        <dbReference type="EMBL" id="MED6159053.1"/>
    </source>
</evidence>
<dbReference type="CDD" id="cd13365">
    <property type="entry name" value="PH_PLC_plant-like"/>
    <property type="match status" value="1"/>
</dbReference>
<reference evidence="2 3" key="1">
    <citation type="journal article" date="2023" name="Plants (Basel)">
        <title>Bridging the Gap: Combining Genomics and Transcriptomics Approaches to Understand Stylosanthes scabra, an Orphan Legume from the Brazilian Caatinga.</title>
        <authorList>
            <person name="Ferreira-Neto J.R.C."/>
            <person name="da Silva M.D."/>
            <person name="Binneck E."/>
            <person name="de Melo N.F."/>
            <person name="da Silva R.H."/>
            <person name="de Melo A.L.T.M."/>
            <person name="Pandolfi V."/>
            <person name="Bustamante F.O."/>
            <person name="Brasileiro-Vidal A.C."/>
            <person name="Benko-Iseppon A.M."/>
        </authorList>
    </citation>
    <scope>NUCLEOTIDE SEQUENCE [LARGE SCALE GENOMIC DNA]</scope>
    <source>
        <tissue evidence="2">Leaves</tissue>
    </source>
</reference>
<dbReference type="Pfam" id="PF16457">
    <property type="entry name" value="PH_12"/>
    <property type="match status" value="1"/>
</dbReference>
<dbReference type="Gene3D" id="2.30.29.30">
    <property type="entry name" value="Pleckstrin-homology domain (PH domain)/Phosphotyrosine-binding domain (PTB)"/>
    <property type="match status" value="1"/>
</dbReference>
<proteinExistence type="predicted"/>
<comment type="caution">
    <text evidence="2">The sequence shown here is derived from an EMBL/GenBank/DDBJ whole genome shotgun (WGS) entry which is preliminary data.</text>
</comment>
<dbReference type="Proteomes" id="UP001341840">
    <property type="component" value="Unassembled WGS sequence"/>
</dbReference>
<dbReference type="InterPro" id="IPR001849">
    <property type="entry name" value="PH_domain"/>
</dbReference>
<protein>
    <recommendedName>
        <fullName evidence="1">PH domain-containing protein</fullName>
    </recommendedName>
</protein>
<feature type="domain" description="PH" evidence="1">
    <location>
        <begin position="18"/>
        <end position="124"/>
    </location>
</feature>
<evidence type="ECO:0000313" key="3">
    <source>
        <dbReference type="Proteomes" id="UP001341840"/>
    </source>
</evidence>
<sequence>MTMEEDSLAALPFDRAVEQAIVSIKKGAYLLKCGRRGKPKLCHFRLSPDERNLIWYSGQQEKHLRLSSVLKIIQGQGNIRCQRQNEAEKECHSFSLIYADSESSLDLICKDKAQATTWFVGLRAVISRYQHARPFSSLRSCKGVQSCVSSPAGILRRKKNLGLLDDTSQFAQVINNFHASTLALYKDLKKSISNCCLIIF</sequence>
<keyword evidence="3" id="KW-1185">Reference proteome</keyword>